<evidence type="ECO:0000256" key="1">
    <source>
        <dbReference type="ARBA" id="ARBA00001961"/>
    </source>
</evidence>
<name>A0A7W7NYJ0_9SPHN</name>
<keyword evidence="6 10" id="KW-0560">Oxidoreductase</keyword>
<keyword evidence="11" id="KW-1185">Reference proteome</keyword>
<evidence type="ECO:0000256" key="5">
    <source>
        <dbReference type="ARBA" id="ARBA00022964"/>
    </source>
</evidence>
<evidence type="ECO:0000313" key="11">
    <source>
        <dbReference type="Proteomes" id="UP000555448"/>
    </source>
</evidence>
<evidence type="ECO:0000313" key="10">
    <source>
        <dbReference type="EMBL" id="MBB4860257.1"/>
    </source>
</evidence>
<dbReference type="GO" id="GO:0005506">
    <property type="term" value="F:iron ion binding"/>
    <property type="evidence" value="ECO:0007669"/>
    <property type="project" value="InterPro"/>
</dbReference>
<proteinExistence type="predicted"/>
<accession>A0A7W7NYJ0</accession>
<evidence type="ECO:0000256" key="4">
    <source>
        <dbReference type="ARBA" id="ARBA00022896"/>
    </source>
</evidence>
<dbReference type="InterPro" id="IPR045054">
    <property type="entry name" value="P4HA-like"/>
</dbReference>
<evidence type="ECO:0000256" key="8">
    <source>
        <dbReference type="ARBA" id="ARBA00023180"/>
    </source>
</evidence>
<dbReference type="PANTHER" id="PTHR10869:SF246">
    <property type="entry name" value="TRANSMEMBRANE PROLYL 4-HYDROXYLASE"/>
    <property type="match status" value="1"/>
</dbReference>
<dbReference type="Gene3D" id="2.60.120.620">
    <property type="entry name" value="q2cbj1_9rhob like domain"/>
    <property type="match status" value="1"/>
</dbReference>
<dbReference type="AlphaFoldDB" id="A0A7W7NYJ0"/>
<dbReference type="SUPFAM" id="SSF81901">
    <property type="entry name" value="HCP-like"/>
    <property type="match status" value="1"/>
</dbReference>
<dbReference type="Pfam" id="PF13640">
    <property type="entry name" value="2OG-FeII_Oxy_3"/>
    <property type="match status" value="1"/>
</dbReference>
<dbReference type="Proteomes" id="UP000555448">
    <property type="component" value="Unassembled WGS sequence"/>
</dbReference>
<keyword evidence="3" id="KW-0256">Endoplasmic reticulum</keyword>
<dbReference type="InterPro" id="IPR044862">
    <property type="entry name" value="Pro_4_hyd_alph_FE2OG_OXY"/>
</dbReference>
<evidence type="ECO:0000256" key="7">
    <source>
        <dbReference type="ARBA" id="ARBA00023004"/>
    </source>
</evidence>
<evidence type="ECO:0000256" key="6">
    <source>
        <dbReference type="ARBA" id="ARBA00023002"/>
    </source>
</evidence>
<protein>
    <submittedName>
        <fullName evidence="10">Prolyl 4-hydroxylase</fullName>
        <ecNumber evidence="10">1.14.11.2</ecNumber>
    </submittedName>
</protein>
<dbReference type="GO" id="GO:0004656">
    <property type="term" value="F:procollagen-proline 4-dioxygenase activity"/>
    <property type="evidence" value="ECO:0007669"/>
    <property type="project" value="UniProtKB-EC"/>
</dbReference>
<dbReference type="InterPro" id="IPR005123">
    <property type="entry name" value="Oxoglu/Fe-dep_dioxygenase_dom"/>
</dbReference>
<dbReference type="EMBL" id="JACHLR010000018">
    <property type="protein sequence ID" value="MBB4860257.1"/>
    <property type="molecule type" value="Genomic_DNA"/>
</dbReference>
<dbReference type="PANTHER" id="PTHR10869">
    <property type="entry name" value="PROLYL 4-HYDROXYLASE ALPHA SUBUNIT"/>
    <property type="match status" value="1"/>
</dbReference>
<dbReference type="EC" id="1.14.11.2" evidence="10"/>
<evidence type="ECO:0000256" key="2">
    <source>
        <dbReference type="ARBA" id="ARBA00022723"/>
    </source>
</evidence>
<dbReference type="PROSITE" id="PS51471">
    <property type="entry name" value="FE2OG_OXY"/>
    <property type="match status" value="1"/>
</dbReference>
<keyword evidence="8" id="KW-0325">Glycoprotein</keyword>
<dbReference type="InterPro" id="IPR011990">
    <property type="entry name" value="TPR-like_helical_dom_sf"/>
</dbReference>
<organism evidence="10 11">
    <name type="scientific">Novosphingobium chloroacetimidivorans</name>
    <dbReference type="NCBI Taxonomy" id="1428314"/>
    <lineage>
        <taxon>Bacteria</taxon>
        <taxon>Pseudomonadati</taxon>
        <taxon>Pseudomonadota</taxon>
        <taxon>Alphaproteobacteria</taxon>
        <taxon>Sphingomonadales</taxon>
        <taxon>Sphingomonadaceae</taxon>
        <taxon>Novosphingobium</taxon>
    </lineage>
</organism>
<comment type="cofactor">
    <cofactor evidence="1">
        <name>L-ascorbate</name>
        <dbReference type="ChEBI" id="CHEBI:38290"/>
    </cofactor>
</comment>
<evidence type="ECO:0000259" key="9">
    <source>
        <dbReference type="PROSITE" id="PS51471"/>
    </source>
</evidence>
<keyword evidence="7" id="KW-0408">Iron</keyword>
<dbReference type="Gene3D" id="1.25.40.10">
    <property type="entry name" value="Tetratricopeptide repeat domain"/>
    <property type="match status" value="1"/>
</dbReference>
<evidence type="ECO:0000256" key="3">
    <source>
        <dbReference type="ARBA" id="ARBA00022824"/>
    </source>
</evidence>
<feature type="domain" description="Fe2OG dioxygenase" evidence="9">
    <location>
        <begin position="220"/>
        <end position="319"/>
    </location>
</feature>
<dbReference type="SMART" id="SM00702">
    <property type="entry name" value="P4Hc"/>
    <property type="match status" value="1"/>
</dbReference>
<dbReference type="GO" id="GO:0031418">
    <property type="term" value="F:L-ascorbic acid binding"/>
    <property type="evidence" value="ECO:0007669"/>
    <property type="project" value="UniProtKB-KW"/>
</dbReference>
<reference evidence="10 11" key="1">
    <citation type="submission" date="2020-08" db="EMBL/GenBank/DDBJ databases">
        <title>Functional genomics of gut bacteria from endangered species of beetles.</title>
        <authorList>
            <person name="Carlos-Shanley C."/>
        </authorList>
    </citation>
    <scope>NUCLEOTIDE SEQUENCE [LARGE SCALE GENOMIC DNA]</scope>
    <source>
        <strain evidence="10 11">S00245</strain>
    </source>
</reference>
<dbReference type="RefSeq" id="WP_184248691.1">
    <property type="nucleotide sequence ID" value="NZ_JACHLR010000018.1"/>
</dbReference>
<sequence>MTRGTHNTIADEAGALALRGSVTQAYRLLEQGVAANDGIAAATLADWRLSGQIIRRDLALARDLYGRAAALGVDNVAPIHIAMLANGAGGTPRKWQQALALLRSRTTLDTAAARQLRVLDAMALTEDGDPTSTPHVTPAHQSPPIGTLAGFLTAAECTYLIDCAASSMQPSVVIHPQTGAFVRDPVRTAKSAGFPFVLEDPVLHAINRRIAAATGTTYEQGEPLQVLRYDAGDEYKLHSDALPPGQNQRTTTFLVALNDAYDGGETDFPRVPYRWRGKPGDALCFANVDAAGGPDPMAWHSGNPVTRGTKFLLSKWIRQHPLDLSGPPGRPF</sequence>
<comment type="caution">
    <text evidence="10">The sequence shown here is derived from an EMBL/GenBank/DDBJ whole genome shotgun (WGS) entry which is preliminary data.</text>
</comment>
<keyword evidence="2" id="KW-0479">Metal-binding</keyword>
<keyword evidence="4" id="KW-0847">Vitamin C</keyword>
<dbReference type="InterPro" id="IPR006620">
    <property type="entry name" value="Pro_4_hyd_alph"/>
</dbReference>
<keyword evidence="5" id="KW-0223">Dioxygenase</keyword>
<gene>
    <name evidence="10" type="ORF">HNO88_003599</name>
</gene>